<evidence type="ECO:0000256" key="1">
    <source>
        <dbReference type="SAM" id="MobiDB-lite"/>
    </source>
</evidence>
<comment type="caution">
    <text evidence="2">The sequence shown here is derived from an EMBL/GenBank/DDBJ whole genome shotgun (WGS) entry which is preliminary data.</text>
</comment>
<proteinExistence type="predicted"/>
<dbReference type="AlphaFoldDB" id="A0AAN6D2F2"/>
<evidence type="ECO:0000313" key="5">
    <source>
        <dbReference type="Proteomes" id="UP000738402"/>
    </source>
</evidence>
<sequence>MADKMENPEEKIQEGLYDRIINNLVPRGDRETEREDRACERAVGELSQERRIPPGQDGRARGANRVAGDGPTAYILLLVAIAGLY</sequence>
<protein>
    <submittedName>
        <fullName evidence="2">Uncharacterized protein</fullName>
    </submittedName>
</protein>
<dbReference type="EMBL" id="JAHLUN010000014">
    <property type="protein sequence ID" value="KAG7762468.1"/>
    <property type="molecule type" value="Genomic_DNA"/>
</dbReference>
<organism evidence="2 5">
    <name type="scientific">Ogataea haglerorum</name>
    <dbReference type="NCBI Taxonomy" id="1937702"/>
    <lineage>
        <taxon>Eukaryota</taxon>
        <taxon>Fungi</taxon>
        <taxon>Dikarya</taxon>
        <taxon>Ascomycota</taxon>
        <taxon>Saccharomycotina</taxon>
        <taxon>Pichiomycetes</taxon>
        <taxon>Pichiales</taxon>
        <taxon>Pichiaceae</taxon>
        <taxon>Ogataea</taxon>
    </lineage>
</organism>
<dbReference type="Proteomes" id="UP000738402">
    <property type="component" value="Unassembled WGS sequence"/>
</dbReference>
<dbReference type="Proteomes" id="UP000697297">
    <property type="component" value="Unassembled WGS sequence"/>
</dbReference>
<feature type="compositionally biased region" description="Basic and acidic residues" evidence="1">
    <location>
        <begin position="41"/>
        <end position="52"/>
    </location>
</feature>
<reference evidence="2 4" key="1">
    <citation type="journal article" date="2021" name="G3 (Bethesda)">
        <title>Genomic diversity, chromosomal rearrangements, and interspecies hybridization in the ogataea polymorpha species complex.</title>
        <authorList>
            <person name="Hanson S.J."/>
            <person name="Cinneide E.O."/>
            <person name="Salzberg L.I."/>
            <person name="Wolfe K.H."/>
            <person name="McGowan J."/>
            <person name="Fitzpatrick D.A."/>
            <person name="Matlin K."/>
        </authorList>
    </citation>
    <scope>NUCLEOTIDE SEQUENCE</scope>
    <source>
        <strain evidence="3">81-436-3</strain>
        <strain evidence="2">83-405-1</strain>
    </source>
</reference>
<name>A0AAN6D2F2_9ASCO</name>
<dbReference type="EMBL" id="JAHLUH010000013">
    <property type="protein sequence ID" value="KAG7725294.1"/>
    <property type="molecule type" value="Genomic_DNA"/>
</dbReference>
<accession>A0AAN6D2F2</accession>
<evidence type="ECO:0000313" key="2">
    <source>
        <dbReference type="EMBL" id="KAG7725294.1"/>
    </source>
</evidence>
<evidence type="ECO:0000313" key="3">
    <source>
        <dbReference type="EMBL" id="KAG7762468.1"/>
    </source>
</evidence>
<keyword evidence="4" id="KW-1185">Reference proteome</keyword>
<evidence type="ECO:0000313" key="4">
    <source>
        <dbReference type="Proteomes" id="UP000697297"/>
    </source>
</evidence>
<gene>
    <name evidence="2" type="ORF">KL933_004308</name>
    <name evidence="3" type="ORF">KL946_004584</name>
</gene>
<feature type="region of interest" description="Disordered" evidence="1">
    <location>
        <begin position="41"/>
        <end position="65"/>
    </location>
</feature>